<comment type="caution">
    <text evidence="2">The sequence shown here is derived from an EMBL/GenBank/DDBJ whole genome shotgun (WGS) entry which is preliminary data.</text>
</comment>
<keyword evidence="3" id="KW-1185">Reference proteome</keyword>
<organism evidence="2 3">
    <name type="scientific">Xylaria bambusicola</name>
    <dbReference type="NCBI Taxonomy" id="326684"/>
    <lineage>
        <taxon>Eukaryota</taxon>
        <taxon>Fungi</taxon>
        <taxon>Dikarya</taxon>
        <taxon>Ascomycota</taxon>
        <taxon>Pezizomycotina</taxon>
        <taxon>Sordariomycetes</taxon>
        <taxon>Xylariomycetidae</taxon>
        <taxon>Xylariales</taxon>
        <taxon>Xylariaceae</taxon>
        <taxon>Xylaria</taxon>
    </lineage>
</organism>
<dbReference type="Proteomes" id="UP001305414">
    <property type="component" value="Unassembled WGS sequence"/>
</dbReference>
<dbReference type="EMBL" id="JAWHQM010000003">
    <property type="protein sequence ID" value="KAK5626501.1"/>
    <property type="molecule type" value="Genomic_DNA"/>
</dbReference>
<keyword evidence="1" id="KW-0812">Transmembrane</keyword>
<evidence type="ECO:0000313" key="3">
    <source>
        <dbReference type="Proteomes" id="UP001305414"/>
    </source>
</evidence>
<gene>
    <name evidence="2" type="ORF">RRF57_002216</name>
</gene>
<evidence type="ECO:0000256" key="1">
    <source>
        <dbReference type="SAM" id="Phobius"/>
    </source>
</evidence>
<name>A0AAN7UJY8_9PEZI</name>
<proteinExistence type="predicted"/>
<evidence type="ECO:0000313" key="2">
    <source>
        <dbReference type="EMBL" id="KAK5626501.1"/>
    </source>
</evidence>
<keyword evidence="1" id="KW-1133">Transmembrane helix</keyword>
<reference evidence="2 3" key="1">
    <citation type="submission" date="2023-10" db="EMBL/GenBank/DDBJ databases">
        <title>Draft genome sequence of Xylaria bambusicola isolate GMP-LS, the root and basal stem rot pathogen of sugarcane in Indonesia.</title>
        <authorList>
            <person name="Selvaraj P."/>
            <person name="Muralishankar V."/>
            <person name="Muruganantham S."/>
            <person name="Sp S."/>
            <person name="Haryani S."/>
            <person name="Lau K.J.X."/>
            <person name="Naqvi N.I."/>
        </authorList>
    </citation>
    <scope>NUCLEOTIDE SEQUENCE [LARGE SCALE GENOMIC DNA]</scope>
    <source>
        <strain evidence="2">GMP-LS</strain>
    </source>
</reference>
<feature type="transmembrane region" description="Helical" evidence="1">
    <location>
        <begin position="36"/>
        <end position="57"/>
    </location>
</feature>
<sequence>MPTGRADLNALPSDQALTPAIPQSTSTQSKMRLQKVARCFGVILIFAFMAWVLLMSLPKKPPHLSITHNFGIGFDLSPSYAYVLPIVLGRATNQVSALSPSHTQTGLFNQLPELRVMERTGR</sequence>
<keyword evidence="1" id="KW-0472">Membrane</keyword>
<protein>
    <submittedName>
        <fullName evidence="2">Uncharacterized protein</fullName>
    </submittedName>
</protein>
<dbReference type="AlphaFoldDB" id="A0AAN7UJY8"/>
<accession>A0AAN7UJY8</accession>